<feature type="transmembrane region" description="Helical" evidence="1">
    <location>
        <begin position="21"/>
        <end position="42"/>
    </location>
</feature>
<feature type="transmembrane region" description="Helical" evidence="1">
    <location>
        <begin position="82"/>
        <end position="101"/>
    </location>
</feature>
<reference evidence="2 3" key="1">
    <citation type="submission" date="2019-03" db="EMBL/GenBank/DDBJ databases">
        <title>Genomic Encyclopedia of Type Strains, Phase III (KMG-III): the genomes of soil and plant-associated and newly described type strains.</title>
        <authorList>
            <person name="Whitman W."/>
        </authorList>
    </citation>
    <scope>NUCLEOTIDE SEQUENCE [LARGE SCALE GENOMIC DNA]</scope>
    <source>
        <strain evidence="2 3">VKM Ac-2527</strain>
    </source>
</reference>
<evidence type="ECO:0000313" key="3">
    <source>
        <dbReference type="Proteomes" id="UP000295388"/>
    </source>
</evidence>
<evidence type="ECO:0000256" key="1">
    <source>
        <dbReference type="SAM" id="Phobius"/>
    </source>
</evidence>
<protein>
    <submittedName>
        <fullName evidence="2">Uncharacterized protein</fullName>
    </submittedName>
</protein>
<feature type="transmembrane region" description="Helical" evidence="1">
    <location>
        <begin position="162"/>
        <end position="185"/>
    </location>
</feature>
<dbReference type="AlphaFoldDB" id="A0A4R6JI99"/>
<proteinExistence type="predicted"/>
<organism evidence="2 3">
    <name type="scientific">Kribbella caucasensis</name>
    <dbReference type="NCBI Taxonomy" id="2512215"/>
    <lineage>
        <taxon>Bacteria</taxon>
        <taxon>Bacillati</taxon>
        <taxon>Actinomycetota</taxon>
        <taxon>Actinomycetes</taxon>
        <taxon>Propionibacteriales</taxon>
        <taxon>Kribbellaceae</taxon>
        <taxon>Kribbella</taxon>
    </lineage>
</organism>
<feature type="transmembrane region" description="Helical" evidence="1">
    <location>
        <begin position="137"/>
        <end position="156"/>
    </location>
</feature>
<comment type="caution">
    <text evidence="2">The sequence shown here is derived from an EMBL/GenBank/DDBJ whole genome shotgun (WGS) entry which is preliminary data.</text>
</comment>
<keyword evidence="3" id="KW-1185">Reference proteome</keyword>
<dbReference type="Proteomes" id="UP000295388">
    <property type="component" value="Unassembled WGS sequence"/>
</dbReference>
<dbReference type="RefSeq" id="WP_133804898.1">
    <property type="nucleotide sequence ID" value="NZ_SNWQ01000027.1"/>
</dbReference>
<dbReference type="EMBL" id="SNWQ01000027">
    <property type="protein sequence ID" value="TDO34366.1"/>
    <property type="molecule type" value="Genomic_DNA"/>
</dbReference>
<sequence>MPDSARERYELGGHHKLVSRLTIWLVVLAPVLSLGVGALGAAEVYPYKYAMTAGIIALVVPIGLSLLIGAVLGLYILGGWQLAPFGVVFVAGFAALVYGIAADPRPWIDLGVGLLAISGAVFYGTGVMAGMLPTAMLAFLGNGAALVAGAVIATIARLTGNVGWFLFGAMAVGCGAGGLLGLFLVRRRAGSAGGQRPASSSTTGASTSK</sequence>
<keyword evidence="1" id="KW-0472">Membrane</keyword>
<feature type="transmembrane region" description="Helical" evidence="1">
    <location>
        <begin position="107"/>
        <end position="125"/>
    </location>
</feature>
<feature type="transmembrane region" description="Helical" evidence="1">
    <location>
        <begin position="54"/>
        <end position="75"/>
    </location>
</feature>
<name>A0A4R6JI99_9ACTN</name>
<evidence type="ECO:0000313" key="2">
    <source>
        <dbReference type="EMBL" id="TDO34366.1"/>
    </source>
</evidence>
<gene>
    <name evidence="2" type="ORF">EV643_12760</name>
</gene>
<accession>A0A4R6JI99</accession>
<keyword evidence="1" id="KW-0812">Transmembrane</keyword>
<keyword evidence="1" id="KW-1133">Transmembrane helix</keyword>
<dbReference type="OrthoDB" id="3696417at2"/>